<sequence>MKALVTGAAGFVGSTLSRTLLRQGHSVLALDNLSNYYDRPLKRQNVDSYSGLPGCTFIEADLNMVDLDDLLSGGIDVVFHLAGQPGIRGSWGQEFTTYTRANVDATQRLLEACMRYGKLRRFVYASSSSVYGQAETYPTSETTLPRPFSPYGVTKLAGEHLTGLYRANYGVPTVAFRFFTVYGPAQRPDMAFTRFLRAAVSGTPISIYGSGEQVRDFTFVDDIVTALILSAQSNGVLPPVMNLSGGSSVSVNAVLDTIKRISDNELLVDYTSPVKGDVTRTGGDSSLALSELGWAPETPLSEGLRRHLEWVLATQ</sequence>
<evidence type="ECO:0000256" key="1">
    <source>
        <dbReference type="ARBA" id="ARBA00023027"/>
    </source>
</evidence>
<reference evidence="3 4" key="1">
    <citation type="journal article" date="2001" name="Int. J. Syst. Evol. Microbiol.">
        <title>Agreia bicolorata gen. nov., sp. nov., to accommodate actinobacteria isolated from narrow reed grass infected by the nematode Heteroanguina graminophila.</title>
        <authorList>
            <person name="Evtushenko L.I."/>
            <person name="Dorofeeva L.V."/>
            <person name="Dobrovolskaya T.G."/>
            <person name="Streshinskaya G.M."/>
            <person name="Subbotin S.A."/>
            <person name="Tiedje J.M."/>
        </authorList>
    </citation>
    <scope>NUCLEOTIDE SEQUENCE [LARGE SCALE GENOMIC DNA]</scope>
    <source>
        <strain evidence="3 4">VKM Ac-1804</strain>
    </source>
</reference>
<dbReference type="PRINTS" id="PR01713">
    <property type="entry name" value="NUCEPIMERASE"/>
</dbReference>
<name>A0ABR5CEU9_9MICO</name>
<keyword evidence="1" id="KW-0520">NAD</keyword>
<protein>
    <submittedName>
        <fullName evidence="3">UDP-glucose epimerase</fullName>
    </submittedName>
</protein>
<dbReference type="Proteomes" id="UP000032503">
    <property type="component" value="Unassembled WGS sequence"/>
</dbReference>
<comment type="caution">
    <text evidence="3">The sequence shown here is derived from an EMBL/GenBank/DDBJ whole genome shotgun (WGS) entry which is preliminary data.</text>
</comment>
<dbReference type="RefSeq" id="WP_044441851.1">
    <property type="nucleotide sequence ID" value="NZ_JYFC01000004.1"/>
</dbReference>
<evidence type="ECO:0000259" key="2">
    <source>
        <dbReference type="Pfam" id="PF01370"/>
    </source>
</evidence>
<organism evidence="3 4">
    <name type="scientific">Agreia bicolorata</name>
    <dbReference type="NCBI Taxonomy" id="110935"/>
    <lineage>
        <taxon>Bacteria</taxon>
        <taxon>Bacillati</taxon>
        <taxon>Actinomycetota</taxon>
        <taxon>Actinomycetes</taxon>
        <taxon>Micrococcales</taxon>
        <taxon>Microbacteriaceae</taxon>
        <taxon>Agreia</taxon>
    </lineage>
</organism>
<dbReference type="Gene3D" id="3.40.50.720">
    <property type="entry name" value="NAD(P)-binding Rossmann-like Domain"/>
    <property type="match status" value="1"/>
</dbReference>
<dbReference type="SUPFAM" id="SSF51735">
    <property type="entry name" value="NAD(P)-binding Rossmann-fold domains"/>
    <property type="match status" value="1"/>
</dbReference>
<gene>
    <name evidence="3" type="ORF">TZ00_11595</name>
</gene>
<dbReference type="PANTHER" id="PTHR43574">
    <property type="entry name" value="EPIMERASE-RELATED"/>
    <property type="match status" value="1"/>
</dbReference>
<evidence type="ECO:0000313" key="4">
    <source>
        <dbReference type="Proteomes" id="UP000032503"/>
    </source>
</evidence>
<dbReference type="InterPro" id="IPR036291">
    <property type="entry name" value="NAD(P)-bd_dom_sf"/>
</dbReference>
<dbReference type="InterPro" id="IPR001509">
    <property type="entry name" value="Epimerase_deHydtase"/>
</dbReference>
<evidence type="ECO:0000313" key="3">
    <source>
        <dbReference type="EMBL" id="KJC64153.1"/>
    </source>
</evidence>
<accession>A0ABR5CEU9</accession>
<keyword evidence="4" id="KW-1185">Reference proteome</keyword>
<dbReference type="Pfam" id="PF01370">
    <property type="entry name" value="Epimerase"/>
    <property type="match status" value="1"/>
</dbReference>
<proteinExistence type="predicted"/>
<dbReference type="EMBL" id="JYFC01000004">
    <property type="protein sequence ID" value="KJC64153.1"/>
    <property type="molecule type" value="Genomic_DNA"/>
</dbReference>
<feature type="domain" description="NAD-dependent epimerase/dehydratase" evidence="2">
    <location>
        <begin position="3"/>
        <end position="242"/>
    </location>
</feature>